<dbReference type="InterPro" id="IPR017896">
    <property type="entry name" value="4Fe4S_Fe-S-bd"/>
</dbReference>
<evidence type="ECO:0000313" key="9">
    <source>
        <dbReference type="Proteomes" id="UP000774000"/>
    </source>
</evidence>
<dbReference type="RefSeq" id="WP_204700140.1">
    <property type="nucleotide sequence ID" value="NZ_JAFBDQ010000001.1"/>
</dbReference>
<dbReference type="Gene3D" id="3.40.50.11440">
    <property type="match status" value="1"/>
</dbReference>
<dbReference type="AlphaFoldDB" id="A0A939BNG0"/>
<name>A0A939BNG0_9FIRM</name>
<dbReference type="Pfam" id="PF12838">
    <property type="entry name" value="Fer4_7"/>
    <property type="match status" value="1"/>
</dbReference>
<protein>
    <recommendedName>
        <fullName evidence="2">Ferredoxin</fullName>
    </recommendedName>
</protein>
<dbReference type="InterPro" id="IPR017900">
    <property type="entry name" value="4Fe4S_Fe_S_CS"/>
</dbReference>
<evidence type="ECO:0000256" key="4">
    <source>
        <dbReference type="ARBA" id="ARBA00022723"/>
    </source>
</evidence>
<dbReference type="GO" id="GO:0051539">
    <property type="term" value="F:4 iron, 4 sulfur cluster binding"/>
    <property type="evidence" value="ECO:0007669"/>
    <property type="project" value="UniProtKB-KW"/>
</dbReference>
<keyword evidence="3" id="KW-0004">4Fe-4S</keyword>
<accession>A0A939BNG0</accession>
<dbReference type="InterPro" id="IPR007160">
    <property type="entry name" value="DUF362"/>
</dbReference>
<evidence type="ECO:0000313" key="8">
    <source>
        <dbReference type="EMBL" id="MBM7555427.1"/>
    </source>
</evidence>
<dbReference type="PANTHER" id="PTHR24960">
    <property type="entry name" value="PHOTOSYSTEM I IRON-SULFUR CENTER-RELATED"/>
    <property type="match status" value="1"/>
</dbReference>
<gene>
    <name evidence="8" type="ORF">JOC47_000251</name>
</gene>
<evidence type="ECO:0000256" key="6">
    <source>
        <dbReference type="ARBA" id="ARBA00023014"/>
    </source>
</evidence>
<evidence type="ECO:0000256" key="2">
    <source>
        <dbReference type="ARBA" id="ARBA00013529"/>
    </source>
</evidence>
<evidence type="ECO:0000259" key="7">
    <source>
        <dbReference type="PROSITE" id="PS51379"/>
    </source>
</evidence>
<dbReference type="Proteomes" id="UP000774000">
    <property type="component" value="Unassembled WGS sequence"/>
</dbReference>
<evidence type="ECO:0000256" key="5">
    <source>
        <dbReference type="ARBA" id="ARBA00023004"/>
    </source>
</evidence>
<feature type="domain" description="4Fe-4S ferredoxin-type" evidence="7">
    <location>
        <begin position="214"/>
        <end position="243"/>
    </location>
</feature>
<dbReference type="EMBL" id="JAFBDQ010000001">
    <property type="protein sequence ID" value="MBM7555427.1"/>
    <property type="molecule type" value="Genomic_DNA"/>
</dbReference>
<dbReference type="PROSITE" id="PS51379">
    <property type="entry name" value="4FE4S_FER_2"/>
    <property type="match status" value="2"/>
</dbReference>
<organism evidence="8 9">
    <name type="scientific">Halanaerobacter jeridensis</name>
    <dbReference type="NCBI Taxonomy" id="706427"/>
    <lineage>
        <taxon>Bacteria</taxon>
        <taxon>Bacillati</taxon>
        <taxon>Bacillota</taxon>
        <taxon>Clostridia</taxon>
        <taxon>Halanaerobiales</taxon>
        <taxon>Halobacteroidaceae</taxon>
        <taxon>Halanaerobacter</taxon>
    </lineage>
</organism>
<comment type="function">
    <text evidence="1">Ferredoxins are iron-sulfur proteins that transfer electrons in a wide variety of metabolic reactions.</text>
</comment>
<dbReference type="Pfam" id="PF04015">
    <property type="entry name" value="DUF362"/>
    <property type="match status" value="1"/>
</dbReference>
<dbReference type="Gene3D" id="3.30.70.20">
    <property type="match status" value="1"/>
</dbReference>
<keyword evidence="9" id="KW-1185">Reference proteome</keyword>
<dbReference type="PROSITE" id="PS00198">
    <property type="entry name" value="4FE4S_FER_1"/>
    <property type="match status" value="1"/>
</dbReference>
<keyword evidence="5" id="KW-0408">Iron</keyword>
<reference evidence="8" key="1">
    <citation type="submission" date="2021-01" db="EMBL/GenBank/DDBJ databases">
        <title>Genomic Encyclopedia of Type Strains, Phase IV (KMG-IV): sequencing the most valuable type-strain genomes for metagenomic binning, comparative biology and taxonomic classification.</title>
        <authorList>
            <person name="Goeker M."/>
        </authorList>
    </citation>
    <scope>NUCLEOTIDE SEQUENCE</scope>
    <source>
        <strain evidence="8">DSM 23230</strain>
    </source>
</reference>
<comment type="caution">
    <text evidence="8">The sequence shown here is derived from an EMBL/GenBank/DDBJ whole genome shotgun (WGS) entry which is preliminary data.</text>
</comment>
<proteinExistence type="predicted"/>
<evidence type="ECO:0000256" key="1">
    <source>
        <dbReference type="ARBA" id="ARBA00003532"/>
    </source>
</evidence>
<dbReference type="SUPFAM" id="SSF54862">
    <property type="entry name" value="4Fe-4S ferredoxins"/>
    <property type="match status" value="1"/>
</dbReference>
<feature type="domain" description="4Fe-4S ferredoxin-type" evidence="7">
    <location>
        <begin position="186"/>
        <end position="213"/>
    </location>
</feature>
<evidence type="ECO:0000256" key="3">
    <source>
        <dbReference type="ARBA" id="ARBA00022485"/>
    </source>
</evidence>
<dbReference type="PANTHER" id="PTHR24960:SF83">
    <property type="entry name" value="4FE-4S FERREDOXIN-TYPE DOMAIN-CONTAINING PROTEIN"/>
    <property type="match status" value="1"/>
</dbReference>
<keyword evidence="4" id="KW-0479">Metal-binding</keyword>
<dbReference type="CDD" id="cd10549">
    <property type="entry name" value="MtMvhB_like"/>
    <property type="match status" value="1"/>
</dbReference>
<keyword evidence="6" id="KW-0411">Iron-sulfur</keyword>
<dbReference type="GO" id="GO:0046872">
    <property type="term" value="F:metal ion binding"/>
    <property type="evidence" value="ECO:0007669"/>
    <property type="project" value="UniProtKB-KW"/>
</dbReference>
<sequence>MASKVYFADVRARSNEESKAEKVKRLFDKAGFEELINENDLTAIKVHFGEAGNDSHISPVFVRQIVDKLKENSAKPFVGDTNTLYSGARHNSVDHLNVANQHGFTYAVLNAPVIITDGLMSQDIVDVEINQKQFDEVKIASDFVSADAMIAMSHFKAHELAGFGGAIKNLAMGCAPAAGKKEQHNVQFFADDEKCVACGKCAEVCPEDAITINETAEIDEEKCIGCGECMTVCPTDAIATDWSSEIEPFMERMTEYAFGAIKNKKEKVGYINFVLNITPDCDCVPWSDAPIVRDIGILASTDPVAIDKASYDLVNQQQGFENSLLESNFAAGEDKFKGLREHTEGYIQIKYGAEIGLGNDEYELIKIC</sequence>
<dbReference type="InterPro" id="IPR050157">
    <property type="entry name" value="PSI_iron-sulfur_center"/>
</dbReference>